<dbReference type="Pfam" id="PF14497">
    <property type="entry name" value="GST_C_3"/>
    <property type="match status" value="1"/>
</dbReference>
<dbReference type="SUPFAM" id="SSF52833">
    <property type="entry name" value="Thioredoxin-like"/>
    <property type="match status" value="1"/>
</dbReference>
<dbReference type="Gene3D" id="1.20.1050.10">
    <property type="match status" value="1"/>
</dbReference>
<dbReference type="Pfam" id="PF13417">
    <property type="entry name" value="GST_N_3"/>
    <property type="match status" value="1"/>
</dbReference>
<dbReference type="InterPro" id="IPR050213">
    <property type="entry name" value="GST_superfamily"/>
</dbReference>
<dbReference type="SUPFAM" id="SSF47616">
    <property type="entry name" value="GST C-terminal domain-like"/>
    <property type="match status" value="1"/>
</dbReference>
<dbReference type="InterPro" id="IPR036282">
    <property type="entry name" value="Glutathione-S-Trfase_C_sf"/>
</dbReference>
<dbReference type="InterPro" id="IPR036249">
    <property type="entry name" value="Thioredoxin-like_sf"/>
</dbReference>
<dbReference type="PANTHER" id="PTHR11571">
    <property type="entry name" value="GLUTATHIONE S-TRANSFERASE"/>
    <property type="match status" value="1"/>
</dbReference>
<name>A0AAN9GAW6_9CAEN</name>
<evidence type="ECO:0008006" key="5">
    <source>
        <dbReference type="Google" id="ProtNLM"/>
    </source>
</evidence>
<dbReference type="SFLD" id="SFLDG00363">
    <property type="entry name" value="AMPS_(cytGST):_Alpha-__Mu-__Pi"/>
    <property type="match status" value="1"/>
</dbReference>
<dbReference type="PROSITE" id="PS50405">
    <property type="entry name" value="GST_CTER"/>
    <property type="match status" value="1"/>
</dbReference>
<organism evidence="3 4">
    <name type="scientific">Littorina saxatilis</name>
    <dbReference type="NCBI Taxonomy" id="31220"/>
    <lineage>
        <taxon>Eukaryota</taxon>
        <taxon>Metazoa</taxon>
        <taxon>Spiralia</taxon>
        <taxon>Lophotrochozoa</taxon>
        <taxon>Mollusca</taxon>
        <taxon>Gastropoda</taxon>
        <taxon>Caenogastropoda</taxon>
        <taxon>Littorinimorpha</taxon>
        <taxon>Littorinoidea</taxon>
        <taxon>Littorinidae</taxon>
        <taxon>Littorina</taxon>
    </lineage>
</organism>
<feature type="domain" description="GST N-terminal" evidence="1">
    <location>
        <begin position="5"/>
        <end position="82"/>
    </location>
</feature>
<dbReference type="EMBL" id="JBAMIC010000010">
    <property type="protein sequence ID" value="KAK7101656.1"/>
    <property type="molecule type" value="Genomic_DNA"/>
</dbReference>
<comment type="caution">
    <text evidence="3">The sequence shown here is derived from an EMBL/GenBank/DDBJ whole genome shotgun (WGS) entry which is preliminary data.</text>
</comment>
<dbReference type="InterPro" id="IPR004046">
    <property type="entry name" value="GST_C"/>
</dbReference>
<dbReference type="GO" id="GO:0004364">
    <property type="term" value="F:glutathione transferase activity"/>
    <property type="evidence" value="ECO:0007669"/>
    <property type="project" value="TreeGrafter"/>
</dbReference>
<evidence type="ECO:0000313" key="3">
    <source>
        <dbReference type="EMBL" id="KAK7101656.1"/>
    </source>
</evidence>
<sequence length="234" mass="26622">MPGHDKYRLTYFPAEGRAELIRLIFHAARVPFVDRRITFSDWKDLKPKTPNGSLPVLEIDNQAFDESGAIVMWATRKFGLMGKSDAEELKTTAIIIQANEFRDKYLLPVFLEKDPVKVEGLKSDMAEGLKTLFGRWEPTVIQTESNHFKTFSYMITHSLTAADLAVLYLADLAAKLMDIDWKRFPRLAAVLRTVRAVPMLKEYLTARDGTKARITVHTQTEWKADGERCSVVDG</sequence>
<dbReference type="CDD" id="cd03039">
    <property type="entry name" value="GST_N_Sigma_like"/>
    <property type="match status" value="1"/>
</dbReference>
<dbReference type="Proteomes" id="UP001374579">
    <property type="component" value="Unassembled WGS sequence"/>
</dbReference>
<gene>
    <name evidence="3" type="ORF">V1264_020004</name>
</gene>
<protein>
    <recommendedName>
        <fullName evidence="5">Glutathione S-transferase</fullName>
    </recommendedName>
</protein>
<evidence type="ECO:0000259" key="2">
    <source>
        <dbReference type="PROSITE" id="PS50405"/>
    </source>
</evidence>
<dbReference type="SFLD" id="SFLDG01205">
    <property type="entry name" value="AMPS.1"/>
    <property type="match status" value="1"/>
</dbReference>
<feature type="domain" description="GST C-terminal" evidence="2">
    <location>
        <begin position="84"/>
        <end position="222"/>
    </location>
</feature>
<dbReference type="PROSITE" id="PS50404">
    <property type="entry name" value="GST_NTER"/>
    <property type="match status" value="1"/>
</dbReference>
<reference evidence="3 4" key="1">
    <citation type="submission" date="2024-02" db="EMBL/GenBank/DDBJ databases">
        <title>Chromosome-scale genome assembly of the rough periwinkle Littorina saxatilis.</title>
        <authorList>
            <person name="De Jode A."/>
            <person name="Faria R."/>
            <person name="Formenti G."/>
            <person name="Sims Y."/>
            <person name="Smith T.P."/>
            <person name="Tracey A."/>
            <person name="Wood J.M.D."/>
            <person name="Zagrodzka Z.B."/>
            <person name="Johannesson K."/>
            <person name="Butlin R.K."/>
            <person name="Leder E.H."/>
        </authorList>
    </citation>
    <scope>NUCLEOTIDE SEQUENCE [LARGE SCALE GENOMIC DNA]</scope>
    <source>
        <strain evidence="3">Snail1</strain>
        <tissue evidence="3">Muscle</tissue>
    </source>
</reference>
<dbReference type="PANTHER" id="PTHR11571:SF150">
    <property type="entry name" value="GLUTATHIONE S-TRANSFERASE"/>
    <property type="match status" value="1"/>
</dbReference>
<dbReference type="AlphaFoldDB" id="A0AAN9GAW6"/>
<dbReference type="InterPro" id="IPR010987">
    <property type="entry name" value="Glutathione-S-Trfase_C-like"/>
</dbReference>
<dbReference type="SFLD" id="SFLDS00019">
    <property type="entry name" value="Glutathione_Transferase_(cytos"/>
    <property type="match status" value="1"/>
</dbReference>
<dbReference type="InterPro" id="IPR040079">
    <property type="entry name" value="Glutathione_S-Trfase"/>
</dbReference>
<dbReference type="InterPro" id="IPR004045">
    <property type="entry name" value="Glutathione_S-Trfase_N"/>
</dbReference>
<proteinExistence type="predicted"/>
<dbReference type="GO" id="GO:0006749">
    <property type="term" value="P:glutathione metabolic process"/>
    <property type="evidence" value="ECO:0007669"/>
    <property type="project" value="TreeGrafter"/>
</dbReference>
<evidence type="ECO:0000313" key="4">
    <source>
        <dbReference type="Proteomes" id="UP001374579"/>
    </source>
</evidence>
<evidence type="ECO:0000259" key="1">
    <source>
        <dbReference type="PROSITE" id="PS50404"/>
    </source>
</evidence>
<keyword evidence="4" id="KW-1185">Reference proteome</keyword>
<accession>A0AAN9GAW6</accession>
<dbReference type="Gene3D" id="3.40.30.10">
    <property type="entry name" value="Glutaredoxin"/>
    <property type="match status" value="1"/>
</dbReference>